<proteinExistence type="inferred from homology"/>
<feature type="domain" description="UspA" evidence="2">
    <location>
        <begin position="1"/>
        <end position="138"/>
    </location>
</feature>
<dbReference type="PRINTS" id="PR01438">
    <property type="entry name" value="UNVRSLSTRESS"/>
</dbReference>
<protein>
    <recommendedName>
        <fullName evidence="2">UspA domain-containing protein</fullName>
    </recommendedName>
</protein>
<organism evidence="3 4">
    <name type="scientific">Streptomyces gilvosporeus</name>
    <dbReference type="NCBI Taxonomy" id="553510"/>
    <lineage>
        <taxon>Bacteria</taxon>
        <taxon>Bacillati</taxon>
        <taxon>Actinomycetota</taxon>
        <taxon>Actinomycetes</taxon>
        <taxon>Kitasatosporales</taxon>
        <taxon>Streptomycetaceae</taxon>
        <taxon>Streptomyces</taxon>
    </lineage>
</organism>
<evidence type="ECO:0000313" key="4">
    <source>
        <dbReference type="Proteomes" id="UP000192726"/>
    </source>
</evidence>
<gene>
    <name evidence="3" type="ORF">B1H19_06435</name>
</gene>
<dbReference type="Proteomes" id="UP000192726">
    <property type="component" value="Chromosome"/>
</dbReference>
<dbReference type="Pfam" id="PF00582">
    <property type="entry name" value="Usp"/>
    <property type="match status" value="2"/>
</dbReference>
<dbReference type="OrthoDB" id="4867015at2"/>
<dbReference type="STRING" id="553510.B1H19_06435"/>
<dbReference type="AlphaFoldDB" id="A0A1V0TLT8"/>
<dbReference type="RefSeq" id="WP_083103650.1">
    <property type="nucleotide sequence ID" value="NZ_CP020569.1"/>
</dbReference>
<dbReference type="InterPro" id="IPR014729">
    <property type="entry name" value="Rossmann-like_a/b/a_fold"/>
</dbReference>
<sequence>MTRSVTVGVDGTPASLAAADWGAREARLRGVPLRLVHVWEWEWEPYPYTPPEGPEAARRWSEGVPREVTAPLRERYPGLGITADRLAGTPSEVLCAAAGESELLVVGTMGVGRLAGFLLGSVAMACVARSARPVVVVRARPSADGGLPGPEPAEATARPVVLGLELGRPCDDLIRFAFDAALPRGAPLLVVHGWNPPPYLVYGIGAALNWGTDISAGKTSAVGEALAPWRERYPAVDVREQAVVGEPAHHLLEASSGAGLLVIGRRTRPAPAARPRIGHIAQAVLHHCPAPVAVVPYG</sequence>
<keyword evidence="4" id="KW-1185">Reference proteome</keyword>
<feature type="domain" description="UspA" evidence="2">
    <location>
        <begin position="158"/>
        <end position="296"/>
    </location>
</feature>
<name>A0A1V0TLT8_9ACTN</name>
<evidence type="ECO:0000313" key="3">
    <source>
        <dbReference type="EMBL" id="ARF53863.1"/>
    </source>
</evidence>
<dbReference type="Gene3D" id="3.40.50.620">
    <property type="entry name" value="HUPs"/>
    <property type="match status" value="2"/>
</dbReference>
<dbReference type="PANTHER" id="PTHR46268:SF6">
    <property type="entry name" value="UNIVERSAL STRESS PROTEIN UP12"/>
    <property type="match status" value="1"/>
</dbReference>
<dbReference type="PANTHER" id="PTHR46268">
    <property type="entry name" value="STRESS RESPONSE PROTEIN NHAX"/>
    <property type="match status" value="1"/>
</dbReference>
<dbReference type="InterPro" id="IPR006016">
    <property type="entry name" value="UspA"/>
</dbReference>
<dbReference type="EMBL" id="CP020569">
    <property type="protein sequence ID" value="ARF53863.1"/>
    <property type="molecule type" value="Genomic_DNA"/>
</dbReference>
<evidence type="ECO:0000259" key="2">
    <source>
        <dbReference type="Pfam" id="PF00582"/>
    </source>
</evidence>
<dbReference type="KEGG" id="sgv:B1H19_06435"/>
<dbReference type="SUPFAM" id="SSF52402">
    <property type="entry name" value="Adenine nucleotide alpha hydrolases-like"/>
    <property type="match status" value="2"/>
</dbReference>
<reference evidence="3 4" key="1">
    <citation type="submission" date="2017-04" db="EMBL/GenBank/DDBJ databases">
        <title>Complete Genome Sequence of Streptomyces gilvosporeus F607, a Capable Producer of Natamycin.</title>
        <authorList>
            <person name="Zong G."/>
            <person name="Zhong C."/>
            <person name="Fu J."/>
            <person name="Qin R."/>
            <person name="Cao G."/>
        </authorList>
    </citation>
    <scope>NUCLEOTIDE SEQUENCE [LARGE SCALE GENOMIC DNA]</scope>
    <source>
        <strain evidence="3 4">F607</strain>
    </source>
</reference>
<dbReference type="InterPro" id="IPR006015">
    <property type="entry name" value="Universal_stress_UspA"/>
</dbReference>
<comment type="similarity">
    <text evidence="1">Belongs to the universal stress protein A family.</text>
</comment>
<evidence type="ECO:0000256" key="1">
    <source>
        <dbReference type="ARBA" id="ARBA00008791"/>
    </source>
</evidence>
<accession>A0A1V0TLT8</accession>